<evidence type="ECO:0000313" key="2">
    <source>
        <dbReference type="Proteomes" id="UP001529514"/>
    </source>
</evidence>
<dbReference type="Proteomes" id="UP001529514">
    <property type="component" value="Chromosome"/>
</dbReference>
<accession>A0ABN7C0I2</accession>
<name>A0ABN7C0I2_9GAMM</name>
<keyword evidence="2" id="KW-1185">Reference proteome</keyword>
<dbReference type="Pfam" id="PF04962">
    <property type="entry name" value="KduI"/>
    <property type="match status" value="1"/>
</dbReference>
<organism evidence="1 2">
    <name type="scientific">Xenorhabdus taiwanensis</name>
    <dbReference type="NCBI Taxonomy" id="3085177"/>
    <lineage>
        <taxon>Bacteria</taxon>
        <taxon>Pseudomonadati</taxon>
        <taxon>Pseudomonadota</taxon>
        <taxon>Gammaproteobacteria</taxon>
        <taxon>Enterobacterales</taxon>
        <taxon>Morganellaceae</taxon>
        <taxon>Xenorhabdus</taxon>
    </lineage>
</organism>
<dbReference type="InterPro" id="IPR014710">
    <property type="entry name" value="RmlC-like_jellyroll"/>
</dbReference>
<proteinExistence type="predicted"/>
<sequence>MVLVAGKATVVTPQQRFEKIGKRMEPLERKKPYAVYVAPKCYGWSYTQLVIYLGKRSSMG</sequence>
<protein>
    <recommendedName>
        <fullName evidence="3">Transposase</fullName>
    </recommendedName>
</protein>
<gene>
    <name evidence="1" type="ORF">TCT1_08150</name>
</gene>
<evidence type="ECO:0000313" key="1">
    <source>
        <dbReference type="EMBL" id="BET95894.1"/>
    </source>
</evidence>
<evidence type="ECO:0008006" key="3">
    <source>
        <dbReference type="Google" id="ProtNLM"/>
    </source>
</evidence>
<dbReference type="Gene3D" id="2.60.120.10">
    <property type="entry name" value="Jelly Rolls"/>
    <property type="match status" value="1"/>
</dbReference>
<reference evidence="1 2" key="1">
    <citation type="submission" date="2023-10" db="EMBL/GenBank/DDBJ databases">
        <title>Xenorhabdus taiwanensis sp. nov., a symbiotic bacterium associated with the entomopathogenic nematode Steinernema taiwanensis.</title>
        <authorList>
            <person name="Tseng C.T."/>
            <person name="Shu H.Y."/>
            <person name="Chen M.H."/>
            <person name="Fang Y.J."/>
            <person name="Wu T.L."/>
            <person name="Lin Y.C."/>
            <person name="Huang C.J."/>
        </authorList>
    </citation>
    <scope>NUCLEOTIDE SEQUENCE [LARGE SCALE GENOMIC DNA]</scope>
    <source>
        <strain evidence="1 2">TCT-1</strain>
    </source>
</reference>
<dbReference type="EMBL" id="AP028978">
    <property type="protein sequence ID" value="BET95894.1"/>
    <property type="molecule type" value="Genomic_DNA"/>
</dbReference>
<dbReference type="InterPro" id="IPR021120">
    <property type="entry name" value="KduI/IolB_isomerase"/>
</dbReference>